<dbReference type="Proteomes" id="UP000277498">
    <property type="component" value="Unassembled WGS sequence"/>
</dbReference>
<proteinExistence type="predicted"/>
<name>A0A3P5XSA3_9RHOB</name>
<reference evidence="1 2" key="1">
    <citation type="submission" date="2018-11" db="EMBL/GenBank/DDBJ databases">
        <authorList>
            <person name="Criscuolo A."/>
        </authorList>
    </citation>
    <scope>NUCLEOTIDE SEQUENCE [LARGE SCALE GENOMIC DNA]</scope>
    <source>
        <strain evidence="1">ACIP111625</strain>
    </source>
</reference>
<accession>A0A3P5XSA3</accession>
<dbReference type="AlphaFoldDB" id="A0A3P5XSA3"/>
<keyword evidence="2" id="KW-1185">Reference proteome</keyword>
<dbReference type="RefSeq" id="WP_267898359.1">
    <property type="nucleotide sequence ID" value="NZ_UXAW01000089.1"/>
</dbReference>
<evidence type="ECO:0000313" key="1">
    <source>
        <dbReference type="EMBL" id="VDC31840.1"/>
    </source>
</evidence>
<protein>
    <submittedName>
        <fullName evidence="1">Uncharacterized protein</fullName>
    </submittedName>
</protein>
<gene>
    <name evidence="1" type="ORF">XINFAN_03186</name>
</gene>
<sequence>MSSLTVLLLGLLRKMLIPVLSAAGGALAMIWPLHMSAFCSGLV</sequence>
<dbReference type="EMBL" id="UXAW01000089">
    <property type="protein sequence ID" value="VDC31840.1"/>
    <property type="molecule type" value="Genomic_DNA"/>
</dbReference>
<evidence type="ECO:0000313" key="2">
    <source>
        <dbReference type="Proteomes" id="UP000277498"/>
    </source>
</evidence>
<organism evidence="1 2">
    <name type="scientific">Pseudogemmobacter humi</name>
    <dbReference type="NCBI Taxonomy" id="2483812"/>
    <lineage>
        <taxon>Bacteria</taxon>
        <taxon>Pseudomonadati</taxon>
        <taxon>Pseudomonadota</taxon>
        <taxon>Alphaproteobacteria</taxon>
        <taxon>Rhodobacterales</taxon>
        <taxon>Paracoccaceae</taxon>
        <taxon>Pseudogemmobacter</taxon>
    </lineage>
</organism>